<comment type="caution">
    <text evidence="2">The sequence shown here is derived from an EMBL/GenBank/DDBJ whole genome shotgun (WGS) entry which is preliminary data.</text>
</comment>
<dbReference type="EMBL" id="SNQI01000002">
    <property type="protein sequence ID" value="TEW75118.1"/>
    <property type="molecule type" value="Genomic_DNA"/>
</dbReference>
<dbReference type="Proteomes" id="UP000298517">
    <property type="component" value="Unassembled WGS sequence"/>
</dbReference>
<keyword evidence="1" id="KW-0472">Membrane</keyword>
<evidence type="ECO:0000313" key="3">
    <source>
        <dbReference type="Proteomes" id="UP000298517"/>
    </source>
</evidence>
<organism evidence="2 3">
    <name type="scientific">Gramella jeungdoensis</name>
    <dbReference type="NCBI Taxonomy" id="708091"/>
    <lineage>
        <taxon>Bacteria</taxon>
        <taxon>Pseudomonadati</taxon>
        <taxon>Bacteroidota</taxon>
        <taxon>Flavobacteriia</taxon>
        <taxon>Flavobacteriales</taxon>
        <taxon>Flavobacteriaceae</taxon>
        <taxon>Christiangramia</taxon>
    </lineage>
</organism>
<dbReference type="RefSeq" id="WP_134247488.1">
    <property type="nucleotide sequence ID" value="NZ_SNQI01000002.1"/>
</dbReference>
<keyword evidence="3" id="KW-1185">Reference proteome</keyword>
<feature type="transmembrane region" description="Helical" evidence="1">
    <location>
        <begin position="100"/>
        <end position="133"/>
    </location>
</feature>
<dbReference type="AlphaFoldDB" id="A0A4Y8ATE5"/>
<keyword evidence="1" id="KW-1133">Transmembrane helix</keyword>
<evidence type="ECO:0000256" key="1">
    <source>
        <dbReference type="SAM" id="Phobius"/>
    </source>
</evidence>
<name>A0A4Y8ATE5_9FLAO</name>
<feature type="transmembrane region" description="Helical" evidence="1">
    <location>
        <begin position="47"/>
        <end position="80"/>
    </location>
</feature>
<reference evidence="2 3" key="1">
    <citation type="journal article" date="2011" name="J. Microbiol.">
        <title>Gramella jeungdoensis sp. nov., isolated from a solar saltern in Korea.</title>
        <authorList>
            <person name="Joung Y."/>
            <person name="Kim H."/>
            <person name="Jang T."/>
            <person name="Ahn T.S."/>
            <person name="Joh K."/>
        </authorList>
    </citation>
    <scope>NUCLEOTIDE SEQUENCE [LARGE SCALE GENOMIC DNA]</scope>
    <source>
        <strain evidence="2 3">KCTC 23123</strain>
    </source>
</reference>
<keyword evidence="1" id="KW-0812">Transmembrane</keyword>
<sequence length="142" mass="15782">MRRATLKPEVIEILKRKKCVKPPKEKKKTFLNQIPEIKPLPFKSGAFLFVGLILVGLSIGSTIGTYVFFGTITLVGLIALVESNKYIRYIVEKSNRLLDILIFGVTLFATISLGITITAVLTFAGLGYSLVYAPYLRSQNKN</sequence>
<evidence type="ECO:0000313" key="2">
    <source>
        <dbReference type="EMBL" id="TEW75118.1"/>
    </source>
</evidence>
<protein>
    <submittedName>
        <fullName evidence="2">Uncharacterized protein</fullName>
    </submittedName>
</protein>
<proteinExistence type="predicted"/>
<gene>
    <name evidence="2" type="ORF">E2488_06240</name>
</gene>
<dbReference type="OrthoDB" id="9881707at2"/>
<accession>A0A4Y8ATE5</accession>